<sequence length="207" mass="24326">MPTERFYHLPAAKKKTIRDAALGEFTRVPFEKASINKIIQAAGISRGSFYTYFEDKRDVLGYIFEDAAEKFQNGWVRCAERNGGDLWKTAESFLYYSIVHTEENVLQLVKNIVDSEKMFGVTNRLCKENTQGQKEMQEMMYHSIDTSDFKDQSIETFGKLVTMIFFELAHCMGWYYHHPEDEEKIKKLFREKLEILQYGIRKQPLQS</sequence>
<evidence type="ECO:0000256" key="1">
    <source>
        <dbReference type="ARBA" id="ARBA00023125"/>
    </source>
</evidence>
<dbReference type="PROSITE" id="PS50977">
    <property type="entry name" value="HTH_TETR_2"/>
    <property type="match status" value="1"/>
</dbReference>
<proteinExistence type="predicted"/>
<dbReference type="SUPFAM" id="SSF46689">
    <property type="entry name" value="Homeodomain-like"/>
    <property type="match status" value="1"/>
</dbReference>
<evidence type="ECO:0000313" key="4">
    <source>
        <dbReference type="EMBL" id="ADL03158.1"/>
    </source>
</evidence>
<feature type="DNA-binding region" description="H-T-H motif" evidence="2">
    <location>
        <begin position="34"/>
        <end position="53"/>
    </location>
</feature>
<dbReference type="HOGENOM" id="CLU_069356_45_2_9"/>
<evidence type="ECO:0000256" key="2">
    <source>
        <dbReference type="PROSITE-ProRule" id="PRU00335"/>
    </source>
</evidence>
<dbReference type="eggNOG" id="COG1309">
    <property type="taxonomic scope" value="Bacteria"/>
</dbReference>
<accession>D9R445</accession>
<evidence type="ECO:0000313" key="5">
    <source>
        <dbReference type="Proteomes" id="UP000001662"/>
    </source>
</evidence>
<dbReference type="InterPro" id="IPR050624">
    <property type="entry name" value="HTH-type_Tx_Regulator"/>
</dbReference>
<dbReference type="Gene3D" id="1.10.357.10">
    <property type="entry name" value="Tetracycline Repressor, domain 2"/>
    <property type="match status" value="1"/>
</dbReference>
<dbReference type="PANTHER" id="PTHR43479">
    <property type="entry name" value="ACREF/ENVCD OPERON REPRESSOR-RELATED"/>
    <property type="match status" value="1"/>
</dbReference>
<dbReference type="Proteomes" id="UP000001662">
    <property type="component" value="Chromosome"/>
</dbReference>
<dbReference type="KEGG" id="csh:Closa_0522"/>
<reference evidence="4" key="1">
    <citation type="submission" date="2010-07" db="EMBL/GenBank/DDBJ databases">
        <title>Complete sequence of Clostridium saccharolyticum WM1.</title>
        <authorList>
            <consortium name="US DOE Joint Genome Institute"/>
            <person name="Lucas S."/>
            <person name="Copeland A."/>
            <person name="Lapidus A."/>
            <person name="Cheng J.-F."/>
            <person name="Bruce D."/>
            <person name="Goodwin L."/>
            <person name="Pitluck S."/>
            <person name="Chertkov O."/>
            <person name="Detter J.C."/>
            <person name="Han C."/>
            <person name="Tapia R."/>
            <person name="Land M."/>
            <person name="Hauser L."/>
            <person name="Chang Y.-J."/>
            <person name="Jeffries C."/>
            <person name="Kyrpides N."/>
            <person name="Ivanova N."/>
            <person name="Mikhailova N."/>
            <person name="Mouttaki H."/>
            <person name="Lin L."/>
            <person name="Zhou J."/>
            <person name="Hemme C.L."/>
            <person name="Woyke T."/>
        </authorList>
    </citation>
    <scope>NUCLEOTIDE SEQUENCE [LARGE SCALE GENOMIC DNA]</scope>
    <source>
        <strain evidence="4">WM1</strain>
    </source>
</reference>
<dbReference type="EMBL" id="CP002109">
    <property type="protein sequence ID" value="ADL03158.1"/>
    <property type="molecule type" value="Genomic_DNA"/>
</dbReference>
<feature type="domain" description="HTH tetR-type" evidence="3">
    <location>
        <begin position="11"/>
        <end position="71"/>
    </location>
</feature>
<dbReference type="InterPro" id="IPR009057">
    <property type="entry name" value="Homeodomain-like_sf"/>
</dbReference>
<evidence type="ECO:0000259" key="3">
    <source>
        <dbReference type="PROSITE" id="PS50977"/>
    </source>
</evidence>
<dbReference type="GO" id="GO:0003677">
    <property type="term" value="F:DNA binding"/>
    <property type="evidence" value="ECO:0007669"/>
    <property type="project" value="UniProtKB-UniRule"/>
</dbReference>
<organism evidence="4 5">
    <name type="scientific">Lacrimispora saccharolytica (strain ATCC 35040 / DSM 2544 / NRCC 2533 / WM1)</name>
    <name type="common">Clostridium saccharolyticum</name>
    <dbReference type="NCBI Taxonomy" id="610130"/>
    <lineage>
        <taxon>Bacteria</taxon>
        <taxon>Bacillati</taxon>
        <taxon>Bacillota</taxon>
        <taxon>Clostridia</taxon>
        <taxon>Lachnospirales</taxon>
        <taxon>Lachnospiraceae</taxon>
        <taxon>Lacrimispora</taxon>
    </lineage>
</organism>
<dbReference type="Pfam" id="PF00440">
    <property type="entry name" value="TetR_N"/>
    <property type="match status" value="1"/>
</dbReference>
<dbReference type="OrthoDB" id="9812484at2"/>
<keyword evidence="1 2" id="KW-0238">DNA-binding</keyword>
<gene>
    <name evidence="4" type="ordered locus">Closa_0522</name>
</gene>
<dbReference type="PaxDb" id="610130-Closa_0522"/>
<dbReference type="RefSeq" id="WP_013271256.1">
    <property type="nucleotide sequence ID" value="NC_014376.1"/>
</dbReference>
<dbReference type="AlphaFoldDB" id="D9R445"/>
<dbReference type="InterPro" id="IPR001647">
    <property type="entry name" value="HTH_TetR"/>
</dbReference>
<dbReference type="Pfam" id="PF17924">
    <property type="entry name" value="TetR_C_19"/>
    <property type="match status" value="1"/>
</dbReference>
<dbReference type="PANTHER" id="PTHR43479:SF11">
    <property type="entry name" value="ACREF_ENVCD OPERON REPRESSOR-RELATED"/>
    <property type="match status" value="1"/>
</dbReference>
<dbReference type="STRING" id="610130.Closa_0522"/>
<keyword evidence="5" id="KW-1185">Reference proteome</keyword>
<name>D9R445_LACSW</name>
<protein>
    <submittedName>
        <fullName evidence="4">Transcriptional regulator, TetR family</fullName>
    </submittedName>
</protein>